<dbReference type="RefSeq" id="WP_198109877.1">
    <property type="nucleotide sequence ID" value="NZ_JAEDAK010000002.1"/>
</dbReference>
<protein>
    <submittedName>
        <fullName evidence="2">DUF484 family protein</fullName>
    </submittedName>
</protein>
<dbReference type="AlphaFoldDB" id="A0A931J4Q4"/>
<dbReference type="InterPro" id="IPR007435">
    <property type="entry name" value="DUF484"/>
</dbReference>
<dbReference type="Proteomes" id="UP000613266">
    <property type="component" value="Unassembled WGS sequence"/>
</dbReference>
<evidence type="ECO:0000313" key="3">
    <source>
        <dbReference type="Proteomes" id="UP000613266"/>
    </source>
</evidence>
<dbReference type="InterPro" id="IPR029016">
    <property type="entry name" value="GAF-like_dom_sf"/>
</dbReference>
<feature type="coiled-coil region" evidence="1">
    <location>
        <begin position="47"/>
        <end position="74"/>
    </location>
</feature>
<comment type="caution">
    <text evidence="2">The sequence shown here is derived from an EMBL/GenBank/DDBJ whole genome shotgun (WGS) entry which is preliminary data.</text>
</comment>
<dbReference type="Pfam" id="PF04340">
    <property type="entry name" value="DUF484"/>
    <property type="match status" value="1"/>
</dbReference>
<accession>A0A931J4Q4</accession>
<reference evidence="2" key="1">
    <citation type="submission" date="2020-12" db="EMBL/GenBank/DDBJ databases">
        <title>The genome sequence of Inhella sp. 1Y17.</title>
        <authorList>
            <person name="Liu Y."/>
        </authorList>
    </citation>
    <scope>NUCLEOTIDE SEQUENCE</scope>
    <source>
        <strain evidence="2">1Y17</strain>
    </source>
</reference>
<evidence type="ECO:0000256" key="1">
    <source>
        <dbReference type="SAM" id="Coils"/>
    </source>
</evidence>
<organism evidence="2 3">
    <name type="scientific">Inhella proteolytica</name>
    <dbReference type="NCBI Taxonomy" id="2795029"/>
    <lineage>
        <taxon>Bacteria</taxon>
        <taxon>Pseudomonadati</taxon>
        <taxon>Pseudomonadota</taxon>
        <taxon>Betaproteobacteria</taxon>
        <taxon>Burkholderiales</taxon>
        <taxon>Sphaerotilaceae</taxon>
        <taxon>Inhella</taxon>
    </lineage>
</organism>
<dbReference type="Gene3D" id="3.30.450.40">
    <property type="match status" value="1"/>
</dbReference>
<dbReference type="PANTHER" id="PTHR38765:SF1">
    <property type="entry name" value="DUF484 DOMAIN-CONTAINING PROTEIN"/>
    <property type="match status" value="1"/>
</dbReference>
<keyword evidence="1" id="KW-0175">Coiled coil</keyword>
<proteinExistence type="predicted"/>
<dbReference type="EMBL" id="JAEDAK010000002">
    <property type="protein sequence ID" value="MBH9576277.1"/>
    <property type="molecule type" value="Genomic_DNA"/>
</dbReference>
<sequence length="234" mass="25858">MNHDPRIEGITEADIANYLAANPAFFERHAELLLHVQLSHPLGHRTVSLQERQAEMLRERIKGLERKIIDMIRAGTENLGHFEKLQRWTLALMREHDPAALPELLLRELQERFLIPQTALRLFQAAPAFADVPWAAPVSEDLQRFAGSLSEPYCGMNNGFEAAQWVAAEAGPVASLALIPLRRPGQEQAFGLLLLGSPDATRYQADMGVEFLVSVGEVSSAALARLLPADEPAA</sequence>
<keyword evidence="3" id="KW-1185">Reference proteome</keyword>
<dbReference type="PANTHER" id="PTHR38765">
    <property type="entry name" value="DUF484 DOMAIN-CONTAINING PROTEIN"/>
    <property type="match status" value="1"/>
</dbReference>
<evidence type="ECO:0000313" key="2">
    <source>
        <dbReference type="EMBL" id="MBH9576277.1"/>
    </source>
</evidence>
<name>A0A931J4Q4_9BURK</name>
<gene>
    <name evidence="2" type="ORF">I7X39_05075</name>
</gene>